<evidence type="ECO:0000256" key="5">
    <source>
        <dbReference type="PIRNR" id="PIRNR017179"/>
    </source>
</evidence>
<dbReference type="SUPFAM" id="SSF63748">
    <property type="entry name" value="Tudor/PWWP/MBT"/>
    <property type="match status" value="1"/>
</dbReference>
<dbReference type="InterPro" id="IPR035437">
    <property type="entry name" value="SNase_OB-fold_sf"/>
</dbReference>
<dbReference type="FunFam" id="2.30.30.140:FF:000018">
    <property type="entry name" value="Serine/threonine-protein kinase 31"/>
    <property type="match status" value="1"/>
</dbReference>
<dbReference type="CDD" id="cd00175">
    <property type="entry name" value="SNc"/>
    <property type="match status" value="1"/>
</dbReference>
<dbReference type="InterPro" id="IPR016071">
    <property type="entry name" value="Staphylococal_nuclease_OB-fold"/>
</dbReference>
<gene>
    <name evidence="9" type="ORF">Ocin01_09300</name>
</gene>
<reference evidence="9 10" key="1">
    <citation type="journal article" date="2016" name="Genome Biol. Evol.">
        <title>Gene Family Evolution Reflects Adaptation to Soil Environmental Stressors in the Genome of the Collembolan Orchesella cincta.</title>
        <authorList>
            <person name="Faddeeva-Vakhrusheva A."/>
            <person name="Derks M.F."/>
            <person name="Anvar S.Y."/>
            <person name="Agamennone V."/>
            <person name="Suring W."/>
            <person name="Smit S."/>
            <person name="van Straalen N.M."/>
            <person name="Roelofs D."/>
        </authorList>
    </citation>
    <scope>NUCLEOTIDE SEQUENCE [LARGE SCALE GENOMIC DNA]</scope>
    <source>
        <tissue evidence="9">Mixed pool</tissue>
    </source>
</reference>
<dbReference type="PROSITE" id="PS50304">
    <property type="entry name" value="TUDOR"/>
    <property type="match status" value="1"/>
</dbReference>
<dbReference type="STRING" id="48709.A0A1D2MWQ3"/>
<evidence type="ECO:0000259" key="8">
    <source>
        <dbReference type="PROSITE" id="PS50830"/>
    </source>
</evidence>
<comment type="caution">
    <text evidence="9">The sequence shown here is derived from an EMBL/GenBank/DDBJ whole genome shotgun (WGS) entry which is preliminary data.</text>
</comment>
<dbReference type="OrthoDB" id="10023235at2759"/>
<evidence type="ECO:0000313" key="9">
    <source>
        <dbReference type="EMBL" id="ODM97392.1"/>
    </source>
</evidence>
<protein>
    <recommendedName>
        <fullName evidence="2">Staphylococcal nuclease domain-containing protein 1</fullName>
    </recommendedName>
</protein>
<feature type="domain" description="Tudor" evidence="7">
    <location>
        <begin position="709"/>
        <end position="768"/>
    </location>
</feature>
<dbReference type="InterPro" id="IPR047386">
    <property type="entry name" value="Tudor_TDRD11"/>
</dbReference>
<dbReference type="OMA" id="ARCADHH"/>
<dbReference type="PROSITE" id="PS50830">
    <property type="entry name" value="TNASE_3"/>
    <property type="match status" value="4"/>
</dbReference>
<dbReference type="PANTHER" id="PTHR12302">
    <property type="entry name" value="EBNA2 BINDING PROTEIN P100"/>
    <property type="match status" value="1"/>
</dbReference>
<dbReference type="GO" id="GO:0031332">
    <property type="term" value="C:RNAi effector complex"/>
    <property type="evidence" value="ECO:0007669"/>
    <property type="project" value="InterPro"/>
</dbReference>
<evidence type="ECO:0000256" key="2">
    <source>
        <dbReference type="ARBA" id="ARBA00017230"/>
    </source>
</evidence>
<keyword evidence="4" id="KW-0677">Repeat</keyword>
<feature type="domain" description="TNase-like" evidence="8">
    <location>
        <begin position="504"/>
        <end position="641"/>
    </location>
</feature>
<evidence type="ECO:0000256" key="4">
    <source>
        <dbReference type="ARBA" id="ARBA00022737"/>
    </source>
</evidence>
<dbReference type="FunFam" id="2.40.50.90:FF:000002">
    <property type="entry name" value="Staphylococcal nuclease domain-containing protein"/>
    <property type="match status" value="1"/>
</dbReference>
<proteinExistence type="predicted"/>
<dbReference type="FunFam" id="2.40.50.90:FF:000005">
    <property type="entry name" value="Staphylococcal nuclease domain-containing protein"/>
    <property type="match status" value="1"/>
</dbReference>
<feature type="domain" description="TNase-like" evidence="8">
    <location>
        <begin position="344"/>
        <end position="476"/>
    </location>
</feature>
<dbReference type="Proteomes" id="UP000094527">
    <property type="component" value="Unassembled WGS sequence"/>
</dbReference>
<dbReference type="SMART" id="SM00333">
    <property type="entry name" value="TUDOR"/>
    <property type="match status" value="1"/>
</dbReference>
<dbReference type="PANTHER" id="PTHR12302:SF2">
    <property type="entry name" value="STAPHYLOCOCCAL NUCLEASE DOMAIN-CONTAINING PROTEIN 1"/>
    <property type="match status" value="1"/>
</dbReference>
<dbReference type="InterPro" id="IPR016685">
    <property type="entry name" value="Silence_cplx_Nase-comp_TudorSN"/>
</dbReference>
<dbReference type="AlphaFoldDB" id="A0A1D2MWQ3"/>
<feature type="region of interest" description="Disordered" evidence="6">
    <location>
        <begin position="28"/>
        <end position="73"/>
    </location>
</feature>
<dbReference type="Gene3D" id="2.30.30.140">
    <property type="match status" value="1"/>
</dbReference>
<evidence type="ECO:0000313" key="10">
    <source>
        <dbReference type="Proteomes" id="UP000094527"/>
    </source>
</evidence>
<dbReference type="GO" id="GO:0031047">
    <property type="term" value="P:regulatory ncRNA-mediated gene silencing"/>
    <property type="evidence" value="ECO:0007669"/>
    <property type="project" value="UniProtKB-UniRule"/>
</dbReference>
<dbReference type="GO" id="GO:0004518">
    <property type="term" value="F:nuclease activity"/>
    <property type="evidence" value="ECO:0007669"/>
    <property type="project" value="TreeGrafter"/>
</dbReference>
<sequence>MSTANTPAAPAQPPQLFKGIVKQALSGDSIIIRGQPKGGPPPERQLNFSNITAPRLARRPGGPGGKADDGKDEPWAWESREFVRKKLVGKEVTFVVDYKVPASGREYGTVYLGKDTETGENVTEDIVREGLAAVRKEGKSDVTKLIELEEQAKSAGRGRWGADPEKHIRDIIWTIDNPRQLLDKFGRKPVSAVVEHVRDGSTVRAFLVPSFHYVTLMMSGIRSPGVKLDAEGKPDPASKEPFSEEAKFFTESRLLQRDVEIIVESVNNANLVGSIIHPNGNIAELLLKDGFARCIDWSMGFVTGGAEKLRAAEKFAKEKKLRIWKDYTVSAANNTTASLKAKDKEFVGTVTECVNADALVVRLADGSLKKIFLASIRPPRPSEQGEKARESLRKKLIGRKVQVSVDYIQPASQTFPEKICSTVKHEGVNIAEALVSKGYATVVRYRQDDDQRASEYDALLAAEAKAQKGLKGLHGKDIPVHHVVDLSGDAAKSKLFLPYLQRAGKISAVVEYVASGSRLRLYVPRETRLITFLLAGISCPRAGRAGGPSGPPVEGEPFGEEALLFTKDLCHQREVEIEVDSIDKAGNFIGFLFIENKNLSVALVEEGLATVHFSAERTQYNRPLQIAEGNAKGRRAKVWQNYEDTKDEIKPEDDKTERKVDQKPVVVTEITPELHVFVQFTDDGDKLEALMNDLRRELNEKPPMTGAYTPKKGDLCAARYSGDGQWYRARVEKTLPDGEVAVVFMDYGNRENVKGSKCATLPAIPAVSVSPFAKEYALACVNLPTDEDMIADALYALRHDTADGVFLLNIEYKTGGLDYITLADKTTKEDIAQNLVKEGFLLVDNRKERRLQKLVKDYQAAEKEAKTKHLNIWQYGDITEDDAREFGMGR</sequence>
<comment type="subcellular location">
    <subcellularLocation>
        <location evidence="1 5">Cytoplasm</location>
    </subcellularLocation>
</comment>
<dbReference type="Pfam" id="PF00565">
    <property type="entry name" value="SNase"/>
    <property type="match status" value="5"/>
</dbReference>
<keyword evidence="10" id="KW-1185">Reference proteome</keyword>
<organism evidence="9 10">
    <name type="scientific">Orchesella cincta</name>
    <name type="common">Springtail</name>
    <name type="synonym">Podura cincta</name>
    <dbReference type="NCBI Taxonomy" id="48709"/>
    <lineage>
        <taxon>Eukaryota</taxon>
        <taxon>Metazoa</taxon>
        <taxon>Ecdysozoa</taxon>
        <taxon>Arthropoda</taxon>
        <taxon>Hexapoda</taxon>
        <taxon>Collembola</taxon>
        <taxon>Entomobryomorpha</taxon>
        <taxon>Entomobryoidea</taxon>
        <taxon>Orchesellidae</taxon>
        <taxon>Orchesellinae</taxon>
        <taxon>Orchesella</taxon>
    </lineage>
</organism>
<evidence type="ECO:0000256" key="3">
    <source>
        <dbReference type="ARBA" id="ARBA00022490"/>
    </source>
</evidence>
<evidence type="ECO:0000256" key="6">
    <source>
        <dbReference type="SAM" id="MobiDB-lite"/>
    </source>
</evidence>
<dbReference type="GO" id="GO:0003723">
    <property type="term" value="F:RNA binding"/>
    <property type="evidence" value="ECO:0007669"/>
    <property type="project" value="UniProtKB-UniRule"/>
</dbReference>
<dbReference type="GO" id="GO:0005829">
    <property type="term" value="C:cytosol"/>
    <property type="evidence" value="ECO:0007669"/>
    <property type="project" value="UniProtKB-UniRule"/>
</dbReference>
<feature type="domain" description="TNase-like" evidence="8">
    <location>
        <begin position="188"/>
        <end position="326"/>
    </location>
</feature>
<accession>A0A1D2MWQ3</accession>
<name>A0A1D2MWQ3_ORCCI</name>
<dbReference type="GO" id="GO:0006402">
    <property type="term" value="P:mRNA catabolic process"/>
    <property type="evidence" value="ECO:0007669"/>
    <property type="project" value="UniProtKB-UniRule"/>
</dbReference>
<dbReference type="SUPFAM" id="SSF50199">
    <property type="entry name" value="Staphylococcal nuclease"/>
    <property type="match status" value="5"/>
</dbReference>
<dbReference type="FunFam" id="2.40.50.90:FF:000003">
    <property type="entry name" value="Staphylococcal nuclease domain-containing protein"/>
    <property type="match status" value="1"/>
</dbReference>
<dbReference type="FunFam" id="2.40.50.90:FF:000004">
    <property type="entry name" value="Staphylococcal nuclease domain-containing protein"/>
    <property type="match status" value="1"/>
</dbReference>
<dbReference type="Pfam" id="PF00567">
    <property type="entry name" value="TUDOR"/>
    <property type="match status" value="1"/>
</dbReference>
<dbReference type="GO" id="GO:0005634">
    <property type="term" value="C:nucleus"/>
    <property type="evidence" value="ECO:0007669"/>
    <property type="project" value="TreeGrafter"/>
</dbReference>
<dbReference type="PIRSF" id="PIRSF017179">
    <property type="entry name" value="RISC-Tudor-SN"/>
    <property type="match status" value="1"/>
</dbReference>
<keyword evidence="3 5" id="KW-0963">Cytoplasm</keyword>
<dbReference type="Gene3D" id="2.40.50.90">
    <property type="match status" value="5"/>
</dbReference>
<dbReference type="EMBL" id="LJIJ01000448">
    <property type="protein sequence ID" value="ODM97392.1"/>
    <property type="molecule type" value="Genomic_DNA"/>
</dbReference>
<dbReference type="InterPro" id="IPR002999">
    <property type="entry name" value="Tudor"/>
</dbReference>
<dbReference type="FunFam" id="2.40.50.90:FF:000001">
    <property type="entry name" value="Staphylococcal nuclease domain-containing protein"/>
    <property type="match status" value="1"/>
</dbReference>
<evidence type="ECO:0000259" key="7">
    <source>
        <dbReference type="PROSITE" id="PS50304"/>
    </source>
</evidence>
<dbReference type="CDD" id="cd20433">
    <property type="entry name" value="Tudor_TDRD11"/>
    <property type="match status" value="1"/>
</dbReference>
<feature type="domain" description="TNase-like" evidence="8">
    <location>
        <begin position="15"/>
        <end position="162"/>
    </location>
</feature>
<dbReference type="SMART" id="SM00318">
    <property type="entry name" value="SNc"/>
    <property type="match status" value="4"/>
</dbReference>
<evidence type="ECO:0000256" key="1">
    <source>
        <dbReference type="ARBA" id="ARBA00004496"/>
    </source>
</evidence>